<evidence type="ECO:0000313" key="3">
    <source>
        <dbReference type="Proteomes" id="UP000775547"/>
    </source>
</evidence>
<accession>A0A9P7FZ90</accession>
<name>A0A9P7FZ90_9AGAR</name>
<dbReference type="Proteomes" id="UP000775547">
    <property type="component" value="Unassembled WGS sequence"/>
</dbReference>
<sequence>YPPTPPRPPSCPLLLKNPIQRTMKQRLGHCLRRTATLAAGLQSQSAPPPHHRRRRHPRCARRLPMTSLPLPTRRTMRMLLPRSPPHPESPAAP</sequence>
<feature type="non-terminal residue" evidence="2">
    <location>
        <position position="1"/>
    </location>
</feature>
<protein>
    <submittedName>
        <fullName evidence="2">Uncharacterized protein</fullName>
    </submittedName>
</protein>
<organism evidence="2 3">
    <name type="scientific">Asterophora parasitica</name>
    <dbReference type="NCBI Taxonomy" id="117018"/>
    <lineage>
        <taxon>Eukaryota</taxon>
        <taxon>Fungi</taxon>
        <taxon>Dikarya</taxon>
        <taxon>Basidiomycota</taxon>
        <taxon>Agaricomycotina</taxon>
        <taxon>Agaricomycetes</taxon>
        <taxon>Agaricomycetidae</taxon>
        <taxon>Agaricales</taxon>
        <taxon>Tricholomatineae</taxon>
        <taxon>Lyophyllaceae</taxon>
        <taxon>Asterophora</taxon>
    </lineage>
</organism>
<dbReference type="AlphaFoldDB" id="A0A9P7FZ90"/>
<dbReference type="EMBL" id="JABCKV010002645">
    <property type="protein sequence ID" value="KAG5637542.1"/>
    <property type="molecule type" value="Genomic_DNA"/>
</dbReference>
<gene>
    <name evidence="2" type="ORF">DXG03_004422</name>
</gene>
<feature type="compositionally biased region" description="Pro residues" evidence="1">
    <location>
        <begin position="82"/>
        <end position="93"/>
    </location>
</feature>
<comment type="caution">
    <text evidence="2">The sequence shown here is derived from an EMBL/GenBank/DDBJ whole genome shotgun (WGS) entry which is preliminary data.</text>
</comment>
<evidence type="ECO:0000256" key="1">
    <source>
        <dbReference type="SAM" id="MobiDB-lite"/>
    </source>
</evidence>
<feature type="non-terminal residue" evidence="2">
    <location>
        <position position="93"/>
    </location>
</feature>
<proteinExistence type="predicted"/>
<reference evidence="2" key="2">
    <citation type="submission" date="2021-10" db="EMBL/GenBank/DDBJ databases">
        <title>Phylogenomics reveals ancestral predisposition of the termite-cultivated fungus Termitomyces towards a domesticated lifestyle.</title>
        <authorList>
            <person name="Auxier B."/>
            <person name="Grum-Grzhimaylo A."/>
            <person name="Cardenas M.E."/>
            <person name="Lodge J.D."/>
            <person name="Laessoe T."/>
            <person name="Pedersen O."/>
            <person name="Smith M.E."/>
            <person name="Kuyper T.W."/>
            <person name="Franco-Molano E.A."/>
            <person name="Baroni T.J."/>
            <person name="Aanen D.K."/>
        </authorList>
    </citation>
    <scope>NUCLEOTIDE SEQUENCE</scope>
    <source>
        <strain evidence="2">AP01</strain>
        <tissue evidence="2">Mycelium</tissue>
    </source>
</reference>
<feature type="region of interest" description="Disordered" evidence="1">
    <location>
        <begin position="64"/>
        <end position="93"/>
    </location>
</feature>
<keyword evidence="3" id="KW-1185">Reference proteome</keyword>
<evidence type="ECO:0000313" key="2">
    <source>
        <dbReference type="EMBL" id="KAG5637542.1"/>
    </source>
</evidence>
<reference evidence="2" key="1">
    <citation type="submission" date="2020-07" db="EMBL/GenBank/DDBJ databases">
        <authorList>
            <person name="Nieuwenhuis M."/>
            <person name="Van De Peppel L.J.J."/>
        </authorList>
    </citation>
    <scope>NUCLEOTIDE SEQUENCE</scope>
    <source>
        <strain evidence="2">AP01</strain>
        <tissue evidence="2">Mycelium</tissue>
    </source>
</reference>